<evidence type="ECO:0000256" key="1">
    <source>
        <dbReference type="SAM" id="SignalP"/>
    </source>
</evidence>
<comment type="caution">
    <text evidence="2">The sequence shown here is derived from an EMBL/GenBank/DDBJ whole genome shotgun (WGS) entry which is preliminary data.</text>
</comment>
<keyword evidence="1" id="KW-0732">Signal</keyword>
<evidence type="ECO:0000313" key="3">
    <source>
        <dbReference type="EMBL" id="SER30496.1"/>
    </source>
</evidence>
<dbReference type="PATRIC" id="fig|319653.3.peg.1317"/>
<reference evidence="2 4" key="1">
    <citation type="journal article" date="2015" name="Genome Announc.">
        <title>Expanding the biotechnology potential of lactobacilli through comparative genomics of 213 strains and associated genera.</title>
        <authorList>
            <person name="Sun Z."/>
            <person name="Harris H.M."/>
            <person name="McCann A."/>
            <person name="Guo C."/>
            <person name="Argimon S."/>
            <person name="Zhang W."/>
            <person name="Yang X."/>
            <person name="Jeffery I.B."/>
            <person name="Cooney J.C."/>
            <person name="Kagawa T.F."/>
            <person name="Liu W."/>
            <person name="Song Y."/>
            <person name="Salvetti E."/>
            <person name="Wrobel A."/>
            <person name="Rasinkangas P."/>
            <person name="Parkhill J."/>
            <person name="Rea M.C."/>
            <person name="O'Sullivan O."/>
            <person name="Ritari J."/>
            <person name="Douillard F.P."/>
            <person name="Paul Ross R."/>
            <person name="Yang R."/>
            <person name="Briner A.E."/>
            <person name="Felis G.E."/>
            <person name="de Vos W.M."/>
            <person name="Barrangou R."/>
            <person name="Klaenhammer T.R."/>
            <person name="Caufield P.W."/>
            <person name="Cui Y."/>
            <person name="Zhang H."/>
            <person name="O'Toole P.W."/>
        </authorList>
    </citation>
    <scope>NUCLEOTIDE SEQUENCE [LARGE SCALE GENOMIC DNA]</scope>
    <source>
        <strain evidence="2 4">DSM 22301</strain>
    </source>
</reference>
<feature type="chain" id="PRO_5038697001" evidence="1">
    <location>
        <begin position="26"/>
        <end position="71"/>
    </location>
</feature>
<keyword evidence="5" id="KW-1185">Reference proteome</keyword>
<evidence type="ECO:0000313" key="2">
    <source>
        <dbReference type="EMBL" id="KRN83267.1"/>
    </source>
</evidence>
<name>A0A0R2K176_9LACO</name>
<evidence type="ECO:0000313" key="4">
    <source>
        <dbReference type="Proteomes" id="UP000051749"/>
    </source>
</evidence>
<proteinExistence type="predicted"/>
<gene>
    <name evidence="2" type="ORF">IV87_GL001300</name>
    <name evidence="3" type="ORF">SAMN04487973_10474</name>
</gene>
<dbReference type="Proteomes" id="UP000051749">
    <property type="component" value="Unassembled WGS sequence"/>
</dbReference>
<dbReference type="GeneID" id="76042882"/>
<dbReference type="Proteomes" id="UP000182818">
    <property type="component" value="Unassembled WGS sequence"/>
</dbReference>
<dbReference type="EMBL" id="JQBY01000003">
    <property type="protein sequence ID" value="KRN83267.1"/>
    <property type="molecule type" value="Genomic_DNA"/>
</dbReference>
<organism evidence="2 4">
    <name type="scientific">Pediococcus ethanolidurans</name>
    <dbReference type="NCBI Taxonomy" id="319653"/>
    <lineage>
        <taxon>Bacteria</taxon>
        <taxon>Bacillati</taxon>
        <taxon>Bacillota</taxon>
        <taxon>Bacilli</taxon>
        <taxon>Lactobacillales</taxon>
        <taxon>Lactobacillaceae</taxon>
        <taxon>Pediococcus</taxon>
    </lineage>
</organism>
<dbReference type="OrthoDB" id="9943062at2"/>
<reference evidence="3 5" key="2">
    <citation type="submission" date="2016-10" db="EMBL/GenBank/DDBJ databases">
        <authorList>
            <person name="Varghese N."/>
            <person name="Submissions S."/>
        </authorList>
    </citation>
    <scope>NUCLEOTIDE SEQUENCE [LARGE SCALE GENOMIC DNA]</scope>
    <source>
        <strain evidence="3 5">CGMCC 1.3889</strain>
    </source>
</reference>
<dbReference type="EMBL" id="FOGK01000004">
    <property type="protein sequence ID" value="SER30496.1"/>
    <property type="molecule type" value="Genomic_DNA"/>
</dbReference>
<protein>
    <submittedName>
        <fullName evidence="2">Uncharacterized protein</fullName>
    </submittedName>
</protein>
<accession>A0A0R2K176</accession>
<evidence type="ECO:0000313" key="5">
    <source>
        <dbReference type="Proteomes" id="UP000182818"/>
    </source>
</evidence>
<feature type="signal peptide" evidence="1">
    <location>
        <begin position="1"/>
        <end position="25"/>
    </location>
</feature>
<dbReference type="AlphaFoldDB" id="A0A0R2K176"/>
<dbReference type="RefSeq" id="WP_057805234.1">
    <property type="nucleotide sequence ID" value="NZ_BJYP01000010.1"/>
</dbReference>
<sequence length="71" mass="7947">MKNNYWHQKVIITGLGLLSSTLTLASAFKKMRTTNDPQKRALNKNFLLAASAVELGISIEHAISIHQDLKR</sequence>